<gene>
    <name evidence="1" type="ORF">M23134_08361</name>
</gene>
<organism evidence="1 2">
    <name type="scientific">Microscilla marina ATCC 23134</name>
    <dbReference type="NCBI Taxonomy" id="313606"/>
    <lineage>
        <taxon>Bacteria</taxon>
        <taxon>Pseudomonadati</taxon>
        <taxon>Bacteroidota</taxon>
        <taxon>Cytophagia</taxon>
        <taxon>Cytophagales</taxon>
        <taxon>Microscillaceae</taxon>
        <taxon>Microscilla</taxon>
    </lineage>
</organism>
<keyword evidence="2" id="KW-1185">Reference proteome</keyword>
<name>A1ZQZ8_MICM2</name>
<dbReference type="AlphaFoldDB" id="A1ZQZ8"/>
<reference evidence="1 2" key="1">
    <citation type="submission" date="2007-01" db="EMBL/GenBank/DDBJ databases">
        <authorList>
            <person name="Haygood M."/>
            <person name="Podell S."/>
            <person name="Anderson C."/>
            <person name="Hopkinson B."/>
            <person name="Roe K."/>
            <person name="Barbeau K."/>
            <person name="Gaasterland T."/>
            <person name="Ferriera S."/>
            <person name="Johnson J."/>
            <person name="Kravitz S."/>
            <person name="Beeson K."/>
            <person name="Sutton G."/>
            <person name="Rogers Y.-H."/>
            <person name="Friedman R."/>
            <person name="Frazier M."/>
            <person name="Venter J.C."/>
        </authorList>
    </citation>
    <scope>NUCLEOTIDE SEQUENCE [LARGE SCALE GENOMIC DNA]</scope>
    <source>
        <strain evidence="1 2">ATCC 23134</strain>
    </source>
</reference>
<protein>
    <submittedName>
        <fullName evidence="1">Uncharacterized protein</fullName>
    </submittedName>
</protein>
<dbReference type="EMBL" id="AAWS01000026">
    <property type="protein sequence ID" value="EAY27087.1"/>
    <property type="molecule type" value="Genomic_DNA"/>
</dbReference>
<comment type="caution">
    <text evidence="1">The sequence shown here is derived from an EMBL/GenBank/DDBJ whole genome shotgun (WGS) entry which is preliminary data.</text>
</comment>
<sequence length="199" mass="22480">MQDKAQAQTTTVRQNVIFDGSLDSKDSWRFHRSNNNYGLYVGRDPQGNAGNQWEFLFRSGGTFEAKFIQIGSVIGGNRSTSYTGKRPVGNTYRLSVDGHIITENVTTLPSGSWPDYVFEKDYQLQSLSEIESYIQKNKHLPNVPSAKQVLSQGFELNEMTKALLQNIEVLTLHTIAQQKQLKKQAQAIEILQKKLANQK</sequence>
<evidence type="ECO:0000313" key="2">
    <source>
        <dbReference type="Proteomes" id="UP000004095"/>
    </source>
</evidence>
<evidence type="ECO:0000313" key="1">
    <source>
        <dbReference type="EMBL" id="EAY27087.1"/>
    </source>
</evidence>
<dbReference type="Proteomes" id="UP000004095">
    <property type="component" value="Unassembled WGS sequence"/>
</dbReference>
<dbReference type="eggNOG" id="COG1044">
    <property type="taxonomic scope" value="Bacteria"/>
</dbReference>
<accession>A1ZQZ8</accession>
<proteinExistence type="predicted"/>